<keyword evidence="5" id="KW-1185">Reference proteome</keyword>
<feature type="compositionally biased region" description="Low complexity" evidence="2">
    <location>
        <begin position="36"/>
        <end position="45"/>
    </location>
</feature>
<reference evidence="4" key="1">
    <citation type="journal article" date="2014" name="Int. J. Syst. Evol. Microbiol.">
        <title>Complete genome sequence of Corynebacterium casei LMG S-19264T (=DSM 44701T), isolated from a smear-ripened cheese.</title>
        <authorList>
            <consortium name="US DOE Joint Genome Institute (JGI-PGF)"/>
            <person name="Walter F."/>
            <person name="Albersmeier A."/>
            <person name="Kalinowski J."/>
            <person name="Ruckert C."/>
        </authorList>
    </citation>
    <scope>NUCLEOTIDE SEQUENCE</scope>
    <source>
        <strain evidence="4">CGMCC 4.7308</strain>
    </source>
</reference>
<dbReference type="InterPro" id="IPR036761">
    <property type="entry name" value="TTHA0802/YceI-like_sf"/>
</dbReference>
<dbReference type="PANTHER" id="PTHR34406">
    <property type="entry name" value="PROTEIN YCEI"/>
    <property type="match status" value="1"/>
</dbReference>
<dbReference type="SUPFAM" id="SSF49452">
    <property type="entry name" value="Starch-binding domain-like"/>
    <property type="match status" value="1"/>
</dbReference>
<reference evidence="4" key="2">
    <citation type="submission" date="2020-09" db="EMBL/GenBank/DDBJ databases">
        <authorList>
            <person name="Sun Q."/>
            <person name="Zhou Y."/>
        </authorList>
    </citation>
    <scope>NUCLEOTIDE SEQUENCE</scope>
    <source>
        <strain evidence="4">CGMCC 4.7308</strain>
    </source>
</reference>
<evidence type="ECO:0000256" key="1">
    <source>
        <dbReference type="ARBA" id="ARBA00008812"/>
    </source>
</evidence>
<feature type="compositionally biased region" description="Low complexity" evidence="2">
    <location>
        <begin position="1"/>
        <end position="19"/>
    </location>
</feature>
<dbReference type="SMART" id="SM00867">
    <property type="entry name" value="YceI"/>
    <property type="match status" value="1"/>
</dbReference>
<dbReference type="InterPro" id="IPR013784">
    <property type="entry name" value="Carb-bd-like_fold"/>
</dbReference>
<feature type="region of interest" description="Disordered" evidence="2">
    <location>
        <begin position="1"/>
        <end position="45"/>
    </location>
</feature>
<protein>
    <recommendedName>
        <fullName evidence="3">Lipid/polyisoprenoid-binding YceI-like domain-containing protein</fullName>
    </recommendedName>
</protein>
<dbReference type="InterPro" id="IPR007372">
    <property type="entry name" value="Lipid/polyisoprenoid-bd_YceI"/>
</dbReference>
<comment type="similarity">
    <text evidence="1">Belongs to the UPF0312 family.</text>
</comment>
<dbReference type="EMBL" id="BMNA01000003">
    <property type="protein sequence ID" value="GGM00862.1"/>
    <property type="molecule type" value="Genomic_DNA"/>
</dbReference>
<sequence>MTAGLPPAARPARLPTERTAMTHSLPGDRAEPADRPAPGTGEPAAGAAELQGTVTSVDGWPLAGVTVTAVAGTGVQVGWAVTDDVGAYRLAVSGTGRVTLVVAAAGLEPRAVPVAVRAGRAALAPVTLVSSAAGDLPPAGRWVIDPAHSVVRATARHLGLSRVEGRFADFDGVIEIRYPLEQSAVEVSIATASIGTGNADRDRHLRSADFLDVERFPHMTYRSTAVAAASDGHWRIDGVLTIRDISRPVPLDMTYVGSEADPWGATRSAFVATAQLARRDYEMSWNLGLPGGLSLVGPTLRIDLDVQAVLDPQG</sequence>
<dbReference type="Pfam" id="PF04264">
    <property type="entry name" value="YceI"/>
    <property type="match status" value="1"/>
</dbReference>
<dbReference type="Proteomes" id="UP000655208">
    <property type="component" value="Unassembled WGS sequence"/>
</dbReference>
<accession>A0A917SW74</accession>
<dbReference type="Gene3D" id="2.60.40.1120">
    <property type="entry name" value="Carboxypeptidase-like, regulatory domain"/>
    <property type="match status" value="1"/>
</dbReference>
<evidence type="ECO:0000313" key="4">
    <source>
        <dbReference type="EMBL" id="GGM00862.1"/>
    </source>
</evidence>
<evidence type="ECO:0000313" key="5">
    <source>
        <dbReference type="Proteomes" id="UP000655208"/>
    </source>
</evidence>
<dbReference type="Pfam" id="PF13620">
    <property type="entry name" value="CarboxypepD_reg"/>
    <property type="match status" value="1"/>
</dbReference>
<proteinExistence type="inferred from homology"/>
<dbReference type="Gene3D" id="2.40.128.110">
    <property type="entry name" value="Lipid/polyisoprenoid-binding, YceI-like"/>
    <property type="match status" value="1"/>
</dbReference>
<name>A0A917SW74_9ACTN</name>
<evidence type="ECO:0000259" key="3">
    <source>
        <dbReference type="SMART" id="SM00867"/>
    </source>
</evidence>
<dbReference type="SUPFAM" id="SSF101874">
    <property type="entry name" value="YceI-like"/>
    <property type="match status" value="1"/>
</dbReference>
<comment type="caution">
    <text evidence="4">The sequence shown here is derived from an EMBL/GenBank/DDBJ whole genome shotgun (WGS) entry which is preliminary data.</text>
</comment>
<organism evidence="4 5">
    <name type="scientific">Nakamurella endophytica</name>
    <dbReference type="NCBI Taxonomy" id="1748367"/>
    <lineage>
        <taxon>Bacteria</taxon>
        <taxon>Bacillati</taxon>
        <taxon>Actinomycetota</taxon>
        <taxon>Actinomycetes</taxon>
        <taxon>Nakamurellales</taxon>
        <taxon>Nakamurellaceae</taxon>
        <taxon>Nakamurella</taxon>
    </lineage>
</organism>
<dbReference type="PANTHER" id="PTHR34406:SF1">
    <property type="entry name" value="PROTEIN YCEI"/>
    <property type="match status" value="1"/>
</dbReference>
<dbReference type="AlphaFoldDB" id="A0A917SW74"/>
<evidence type="ECO:0000256" key="2">
    <source>
        <dbReference type="SAM" id="MobiDB-lite"/>
    </source>
</evidence>
<feature type="domain" description="Lipid/polyisoprenoid-binding YceI-like" evidence="3">
    <location>
        <begin position="141"/>
        <end position="309"/>
    </location>
</feature>
<dbReference type="GO" id="GO:0030246">
    <property type="term" value="F:carbohydrate binding"/>
    <property type="evidence" value="ECO:0007669"/>
    <property type="project" value="InterPro"/>
</dbReference>
<gene>
    <name evidence="4" type="ORF">GCM10011594_21160</name>
</gene>